<sequence>MTESHTATVRWADVENGTDSPTKSKDNISDVSVISSSNGQTKGATSDKKKAMLSVRTESASKISASSVKVAFKDSLDKNCTERETVTSSLRQMLCFPSSFKTEFSSKSLEEVYQHYFEQQKLDRFLHIIALVFVVNMALVTMYAVVFQEDNPTQINRVITTCVYGAFYLLLIGLQLLKLVPHRLLKWLPYVVWFGIYSELIVDLVFGYDPLTPSDSVGMFTFLCFITFVMLPARLPVCMVFALTASLTHVIISATLSTRNISNYLGRQIGANIFLFICANILGAIDYHIADRKQRRSVLETRQSLEVKLTLEAQNLQQKRLLLSVLPKYVADEMAKDIESERLDNDGDFSKLYIKTHKFCSILFADIVGFTELSSMCTAEELIVTLNELFAIFDKIGAKNRCLRIKILGDCYYCISGLDEIPDHAICAVNMGLDMVKHIVKVREEKKVASLNMRVGIHSGTVLAGVLGQKKWQFDAWSNDVTLANHMESGGIPGRVHISDVTYNCIKDDFEVEEGDGQSRDDYLLEHKVKTYLITRPKNQADCNGSTCKEDLDTLTLPDNTTETRRPSSPIMELINTNWSDKDEDFIIEKDGNKRRVSSWTEDSEKSDSSTSSDRTLNKFLREVLDERTNDGMKEKMNPVTLRFKRYDVEYQYALEKQDMSFAALLCLCIIILFCFLVEVTILPRSLRSDLTFSIGLILLVIPTLLTFAVRFQKVLVLDAGYISKECLIFYSTTHVPKRYFCSVILALAFIILALHGRQVEKTARLLFLWKMEANQKKKEVEELRRKNQKLLYNILPSHVADHFLKHQYKDETELYSHSYDRVSVMFASITNFSEFYSEDNINNGGVECIRLLNEVIGDFDNVLMEPRFSGIEKIKTISSTYMAAAGLKPESEDEDSSQNLVDIVDFALQLRDKLEEINQQAFNQFSLRVGICQGPVVAGVIGAKKPHYDIWGNTVNVASRMESTGKAGYIQVTDQTYESLKDKGFSFVYRGAVRVKGKGQLITYYLTGRESSTQAELPNMII</sequence>
<dbReference type="InterPro" id="IPR032628">
    <property type="entry name" value="AC_N"/>
</dbReference>
<feature type="binding site" evidence="17">
    <location>
        <position position="366"/>
    </location>
    <ligand>
        <name>Mg(2+)</name>
        <dbReference type="ChEBI" id="CHEBI:18420"/>
        <label>1</label>
        <note>catalytic</note>
    </ligand>
</feature>
<reference evidence="23" key="1">
    <citation type="submission" date="2022-11" db="UniProtKB">
        <authorList>
            <consortium name="EnsemblMetazoa"/>
        </authorList>
    </citation>
    <scope>IDENTIFICATION</scope>
</reference>
<dbReference type="SMART" id="SM00044">
    <property type="entry name" value="CYCc"/>
    <property type="match status" value="2"/>
</dbReference>
<feature type="binding site" evidence="17">
    <location>
        <position position="410"/>
    </location>
    <ligand>
        <name>Mg(2+)</name>
        <dbReference type="ChEBI" id="CHEBI:18420"/>
        <label>2</label>
        <note>catalytic</note>
    </ligand>
</feature>
<dbReference type="Pfam" id="PF16214">
    <property type="entry name" value="AC_N"/>
    <property type="match status" value="1"/>
</dbReference>
<feature type="transmembrane region" description="Helical" evidence="21">
    <location>
        <begin position="740"/>
        <end position="757"/>
    </location>
</feature>
<keyword evidence="24" id="KW-1185">Reference proteome</keyword>
<dbReference type="GO" id="GO:0046872">
    <property type="term" value="F:metal ion binding"/>
    <property type="evidence" value="ECO:0007669"/>
    <property type="project" value="UniProtKB-KW"/>
</dbReference>
<dbReference type="InterPro" id="IPR001054">
    <property type="entry name" value="A/G_cyclase"/>
</dbReference>
<keyword evidence="7" id="KW-0677">Repeat</keyword>
<keyword evidence="8 16" id="KW-0547">Nucleotide-binding</keyword>
<feature type="binding site" evidence="17">
    <location>
        <position position="410"/>
    </location>
    <ligand>
        <name>Mg(2+)</name>
        <dbReference type="ChEBI" id="CHEBI:18420"/>
        <label>1</label>
        <note>catalytic</note>
    </ligand>
</feature>
<evidence type="ECO:0000256" key="1">
    <source>
        <dbReference type="ARBA" id="ARBA00001593"/>
    </source>
</evidence>
<keyword evidence="10 16" id="KW-0460">Magnesium</keyword>
<comment type="catalytic activity">
    <reaction evidence="1 16">
        <text>ATP = 3',5'-cyclic AMP + diphosphate</text>
        <dbReference type="Rhea" id="RHEA:15389"/>
        <dbReference type="ChEBI" id="CHEBI:30616"/>
        <dbReference type="ChEBI" id="CHEBI:33019"/>
        <dbReference type="ChEBI" id="CHEBI:58165"/>
        <dbReference type="EC" id="4.6.1.1"/>
    </reaction>
</comment>
<evidence type="ECO:0000256" key="7">
    <source>
        <dbReference type="ARBA" id="ARBA00022737"/>
    </source>
</evidence>
<dbReference type="InterPro" id="IPR030672">
    <property type="entry name" value="Adcy"/>
</dbReference>
<comment type="cofactor">
    <cofactor evidence="2">
        <name>Mn(2+)</name>
        <dbReference type="ChEBI" id="CHEBI:29035"/>
    </cofactor>
</comment>
<keyword evidence="19" id="KW-0175">Coiled coil</keyword>
<keyword evidence="6 16" id="KW-0479">Metal-binding</keyword>
<dbReference type="Pfam" id="PF00211">
    <property type="entry name" value="Guanylate_cyc"/>
    <property type="match status" value="2"/>
</dbReference>
<dbReference type="EC" id="4.6.1.1" evidence="4 16"/>
<dbReference type="GeneID" id="110237571"/>
<dbReference type="GO" id="GO:0006171">
    <property type="term" value="P:cAMP biosynthetic process"/>
    <property type="evidence" value="ECO:0007669"/>
    <property type="project" value="UniProtKB-KW"/>
</dbReference>
<evidence type="ECO:0000256" key="8">
    <source>
        <dbReference type="ARBA" id="ARBA00022741"/>
    </source>
</evidence>
<evidence type="ECO:0000256" key="15">
    <source>
        <dbReference type="ARBA" id="ARBA00023239"/>
    </source>
</evidence>
<feature type="transmembrane region" description="Helical" evidence="21">
    <location>
        <begin position="662"/>
        <end position="685"/>
    </location>
</feature>
<evidence type="ECO:0000256" key="4">
    <source>
        <dbReference type="ARBA" id="ARBA00012201"/>
    </source>
</evidence>
<keyword evidence="5 21" id="KW-0812">Transmembrane</keyword>
<evidence type="ECO:0000256" key="21">
    <source>
        <dbReference type="SAM" id="Phobius"/>
    </source>
</evidence>
<evidence type="ECO:0000256" key="13">
    <source>
        <dbReference type="ARBA" id="ARBA00023136"/>
    </source>
</evidence>
<feature type="compositionally biased region" description="Low complexity" evidence="20">
    <location>
        <begin position="29"/>
        <end position="38"/>
    </location>
</feature>
<evidence type="ECO:0000256" key="3">
    <source>
        <dbReference type="ARBA" id="ARBA00004141"/>
    </source>
</evidence>
<evidence type="ECO:0000256" key="14">
    <source>
        <dbReference type="ARBA" id="ARBA00023180"/>
    </source>
</evidence>
<evidence type="ECO:0000256" key="10">
    <source>
        <dbReference type="ARBA" id="ARBA00022842"/>
    </source>
</evidence>
<dbReference type="PANTHER" id="PTHR45627:SF30">
    <property type="entry name" value="ADENYLATE CYCLASE TYPE 3"/>
    <property type="match status" value="1"/>
</dbReference>
<evidence type="ECO:0000256" key="5">
    <source>
        <dbReference type="ARBA" id="ARBA00022692"/>
    </source>
</evidence>
<feature type="transmembrane region" description="Helical" evidence="21">
    <location>
        <begin position="187"/>
        <end position="208"/>
    </location>
</feature>
<keyword evidence="12 16" id="KW-0115">cAMP biosynthesis</keyword>
<evidence type="ECO:0000256" key="18">
    <source>
        <dbReference type="RuleBase" id="RU000405"/>
    </source>
</evidence>
<feature type="transmembrane region" description="Helical" evidence="21">
    <location>
        <begin position="238"/>
        <end position="257"/>
    </location>
</feature>
<protein>
    <recommendedName>
        <fullName evidence="4 16">adenylate cyclase</fullName>
        <ecNumber evidence="4 16">4.6.1.1</ecNumber>
    </recommendedName>
</protein>
<keyword evidence="15 16" id="KW-0456">Lyase</keyword>
<dbReference type="SUPFAM" id="SSF55073">
    <property type="entry name" value="Nucleotide cyclase"/>
    <property type="match status" value="2"/>
</dbReference>
<evidence type="ECO:0000256" key="12">
    <source>
        <dbReference type="ARBA" id="ARBA00022998"/>
    </source>
</evidence>
<keyword evidence="9 16" id="KW-0067">ATP-binding</keyword>
<dbReference type="Gene3D" id="3.30.70.1230">
    <property type="entry name" value="Nucleotide cyclase"/>
    <property type="match status" value="2"/>
</dbReference>
<keyword evidence="11 21" id="KW-1133">Transmembrane helix</keyword>
<accession>A0A913YHC3</accession>
<evidence type="ECO:0000256" key="6">
    <source>
        <dbReference type="ARBA" id="ARBA00022723"/>
    </source>
</evidence>
<dbReference type="Proteomes" id="UP000887567">
    <property type="component" value="Unplaced"/>
</dbReference>
<dbReference type="PROSITE" id="PS50125">
    <property type="entry name" value="GUANYLATE_CYCLASE_2"/>
    <property type="match status" value="2"/>
</dbReference>
<feature type="domain" description="Guanylate cyclase" evidence="22">
    <location>
        <begin position="361"/>
        <end position="488"/>
    </location>
</feature>
<feature type="coiled-coil region" evidence="19">
    <location>
        <begin position="767"/>
        <end position="794"/>
    </location>
</feature>
<dbReference type="PIRSF" id="PIRSF039050">
    <property type="entry name" value="Ade_cyc"/>
    <property type="match status" value="1"/>
</dbReference>
<feature type="transmembrane region" description="Helical" evidence="21">
    <location>
        <begin position="158"/>
        <end position="180"/>
    </location>
</feature>
<dbReference type="KEGG" id="epa:110237571"/>
<evidence type="ECO:0000256" key="20">
    <source>
        <dbReference type="SAM" id="MobiDB-lite"/>
    </source>
</evidence>
<dbReference type="InterPro" id="IPR029787">
    <property type="entry name" value="Nucleotide_cyclase"/>
</dbReference>
<dbReference type="OMA" id="YDFIQFA"/>
<evidence type="ECO:0000256" key="11">
    <source>
        <dbReference type="ARBA" id="ARBA00022989"/>
    </source>
</evidence>
<comment type="similarity">
    <text evidence="16 18">Belongs to the adenylyl cyclase class-4/guanylyl cyclase family.</text>
</comment>
<dbReference type="OrthoDB" id="10261550at2759"/>
<dbReference type="GO" id="GO:0035556">
    <property type="term" value="P:intracellular signal transduction"/>
    <property type="evidence" value="ECO:0007669"/>
    <property type="project" value="InterPro"/>
</dbReference>
<proteinExistence type="inferred from homology"/>
<evidence type="ECO:0000259" key="22">
    <source>
        <dbReference type="PROSITE" id="PS50125"/>
    </source>
</evidence>
<dbReference type="FunFam" id="3.30.70.1230:FF:000048">
    <property type="entry name" value="Phospholipid-transporting ATPase, putative"/>
    <property type="match status" value="1"/>
</dbReference>
<feature type="binding site" evidence="17">
    <location>
        <position position="366"/>
    </location>
    <ligand>
        <name>Mg(2+)</name>
        <dbReference type="ChEBI" id="CHEBI:18420"/>
        <label>2</label>
        <note>catalytic</note>
    </ligand>
</feature>
<name>A0A913YHC3_EXADI</name>
<dbReference type="InterPro" id="IPR018297">
    <property type="entry name" value="A/G_cyclase_CS"/>
</dbReference>
<feature type="binding site" evidence="17">
    <location>
        <position position="367"/>
    </location>
    <ligand>
        <name>Mg(2+)</name>
        <dbReference type="ChEBI" id="CHEBI:18420"/>
        <label>2</label>
        <note>catalytic</note>
    </ligand>
</feature>
<comment type="cofactor">
    <cofactor evidence="17">
        <name>Mg(2+)</name>
        <dbReference type="ChEBI" id="CHEBI:18420"/>
    </cofactor>
    <cofactor evidence="17">
        <name>Mn(2+)</name>
        <dbReference type="ChEBI" id="CHEBI:29035"/>
    </cofactor>
    <text evidence="17">Binds 2 magnesium ions per subunit. Is also active with manganese (in vitro).</text>
</comment>
<dbReference type="CDD" id="cd07302">
    <property type="entry name" value="CHD"/>
    <property type="match status" value="2"/>
</dbReference>
<feature type="transmembrane region" description="Helical" evidence="21">
    <location>
        <begin position="269"/>
        <end position="289"/>
    </location>
</feature>
<feature type="domain" description="Guanylate cyclase" evidence="22">
    <location>
        <begin position="824"/>
        <end position="963"/>
    </location>
</feature>
<feature type="transmembrane region" description="Helical" evidence="21">
    <location>
        <begin position="691"/>
        <end position="710"/>
    </location>
</feature>
<comment type="function">
    <text evidence="16">Catalyzes the formation of the signaling molecule cAMP in response to G-protein signaling.</text>
</comment>
<keyword evidence="13 16" id="KW-0472">Membrane</keyword>
<feature type="transmembrane region" description="Helical" evidence="21">
    <location>
        <begin position="214"/>
        <end position="231"/>
    </location>
</feature>
<dbReference type="GO" id="GO:0004016">
    <property type="term" value="F:adenylate cyclase activity"/>
    <property type="evidence" value="ECO:0007669"/>
    <property type="project" value="UniProtKB-EC"/>
</dbReference>
<dbReference type="PROSITE" id="PS00452">
    <property type="entry name" value="GUANYLATE_CYCLASE_1"/>
    <property type="match status" value="1"/>
</dbReference>
<organism evidence="23 24">
    <name type="scientific">Exaiptasia diaphana</name>
    <name type="common">Tropical sea anemone</name>
    <name type="synonym">Aiptasia pulchella</name>
    <dbReference type="NCBI Taxonomy" id="2652724"/>
    <lineage>
        <taxon>Eukaryota</taxon>
        <taxon>Metazoa</taxon>
        <taxon>Cnidaria</taxon>
        <taxon>Anthozoa</taxon>
        <taxon>Hexacorallia</taxon>
        <taxon>Actiniaria</taxon>
        <taxon>Aiptasiidae</taxon>
        <taxon>Exaiptasia</taxon>
    </lineage>
</organism>
<dbReference type="GO" id="GO:0007189">
    <property type="term" value="P:adenylate cyclase-activating G protein-coupled receptor signaling pathway"/>
    <property type="evidence" value="ECO:0007669"/>
    <property type="project" value="TreeGrafter"/>
</dbReference>
<evidence type="ECO:0000256" key="16">
    <source>
        <dbReference type="PIRNR" id="PIRNR039050"/>
    </source>
</evidence>
<evidence type="ECO:0000256" key="19">
    <source>
        <dbReference type="SAM" id="Coils"/>
    </source>
</evidence>
<keyword evidence="17" id="KW-0464">Manganese</keyword>
<dbReference type="PANTHER" id="PTHR45627">
    <property type="entry name" value="ADENYLATE CYCLASE TYPE 1"/>
    <property type="match status" value="1"/>
</dbReference>
<evidence type="ECO:0000256" key="9">
    <source>
        <dbReference type="ARBA" id="ARBA00022840"/>
    </source>
</evidence>
<dbReference type="EnsemblMetazoa" id="XM_028658668.1">
    <property type="protein sequence ID" value="XP_028514469.1"/>
    <property type="gene ID" value="LOC110237571"/>
</dbReference>
<evidence type="ECO:0000313" key="23">
    <source>
        <dbReference type="EnsemblMetazoa" id="XP_028514469.1"/>
    </source>
</evidence>
<evidence type="ECO:0000313" key="24">
    <source>
        <dbReference type="Proteomes" id="UP000887567"/>
    </source>
</evidence>
<evidence type="ECO:0000256" key="17">
    <source>
        <dbReference type="PIRSR" id="PIRSR039050-51"/>
    </source>
</evidence>
<feature type="region of interest" description="Disordered" evidence="20">
    <location>
        <begin position="1"/>
        <end position="50"/>
    </location>
</feature>
<dbReference type="AlphaFoldDB" id="A0A913YHC3"/>
<dbReference type="GO" id="GO:0005524">
    <property type="term" value="F:ATP binding"/>
    <property type="evidence" value="ECO:0007669"/>
    <property type="project" value="UniProtKB-UniRule"/>
</dbReference>
<dbReference type="FunFam" id="3.30.70.1230:FF:000006">
    <property type="entry name" value="Adenylate cyclase"/>
    <property type="match status" value="1"/>
</dbReference>
<dbReference type="RefSeq" id="XP_028514469.1">
    <property type="nucleotide sequence ID" value="XM_028658668.1"/>
</dbReference>
<evidence type="ECO:0000256" key="2">
    <source>
        <dbReference type="ARBA" id="ARBA00001936"/>
    </source>
</evidence>
<comment type="subcellular location">
    <subcellularLocation>
        <location evidence="3">Membrane</location>
        <topology evidence="3">Multi-pass membrane protein</topology>
    </subcellularLocation>
</comment>
<feature type="transmembrane region" description="Helical" evidence="21">
    <location>
        <begin position="125"/>
        <end position="146"/>
    </location>
</feature>
<dbReference type="GO" id="GO:0005886">
    <property type="term" value="C:plasma membrane"/>
    <property type="evidence" value="ECO:0007669"/>
    <property type="project" value="InterPro"/>
</dbReference>
<keyword evidence="14" id="KW-0325">Glycoprotein</keyword>